<feature type="domain" description="Proteasome adapter and scaffold protein ECM29 HEAT-repeat" evidence="7">
    <location>
        <begin position="1485"/>
        <end position="1646"/>
    </location>
</feature>
<dbReference type="OrthoDB" id="16066at2759"/>
<feature type="compositionally biased region" description="Low complexity" evidence="5">
    <location>
        <begin position="1192"/>
        <end position="1206"/>
    </location>
</feature>
<keyword evidence="9" id="KW-1185">Reference proteome</keyword>
<evidence type="ECO:0000313" key="8">
    <source>
        <dbReference type="EMBL" id="PVV04428.1"/>
    </source>
</evidence>
<reference evidence="8 9" key="1">
    <citation type="journal article" date="2018" name="MBio">
        <title>Comparative Genomics Reveals the Core Gene Toolbox for the Fungus-Insect Symbiosis.</title>
        <authorList>
            <person name="Wang Y."/>
            <person name="Stata M."/>
            <person name="Wang W."/>
            <person name="Stajich J.E."/>
            <person name="White M.M."/>
            <person name="Moncalvo J.M."/>
        </authorList>
    </citation>
    <scope>NUCLEOTIDE SEQUENCE [LARGE SCALE GENOMIC DNA]</scope>
    <source>
        <strain evidence="8 9">SC-DP-2</strain>
    </source>
</reference>
<dbReference type="Proteomes" id="UP000245609">
    <property type="component" value="Unassembled WGS sequence"/>
</dbReference>
<dbReference type="PANTHER" id="PTHR23346">
    <property type="entry name" value="TRANSLATIONAL ACTIVATOR GCN1-RELATED"/>
    <property type="match status" value="1"/>
</dbReference>
<comment type="caution">
    <text evidence="8">The sequence shown here is derived from an EMBL/GenBank/DDBJ whole genome shotgun (WGS) entry which is preliminary data.</text>
</comment>
<protein>
    <submittedName>
        <fullName evidence="8">Uncharacterized protein</fullName>
    </submittedName>
</protein>
<feature type="domain" description="Proteasome component Ecm29 N-terminal" evidence="6">
    <location>
        <begin position="10"/>
        <end position="209"/>
    </location>
</feature>
<dbReference type="Gene3D" id="1.25.10.10">
    <property type="entry name" value="Leucine-rich Repeat Variant"/>
    <property type="match status" value="2"/>
</dbReference>
<evidence type="ECO:0000256" key="4">
    <source>
        <dbReference type="ARBA" id="ARBA00022942"/>
    </source>
</evidence>
<feature type="region of interest" description="Disordered" evidence="5">
    <location>
        <begin position="1183"/>
        <end position="1214"/>
    </location>
</feature>
<dbReference type="STRING" id="133381.A0A2T9ZIM9"/>
<evidence type="ECO:0000256" key="5">
    <source>
        <dbReference type="SAM" id="MobiDB-lite"/>
    </source>
</evidence>
<evidence type="ECO:0000313" key="9">
    <source>
        <dbReference type="Proteomes" id="UP000245609"/>
    </source>
</evidence>
<evidence type="ECO:0000259" key="6">
    <source>
        <dbReference type="Pfam" id="PF13001"/>
    </source>
</evidence>
<dbReference type="InterPro" id="IPR016024">
    <property type="entry name" value="ARM-type_fold"/>
</dbReference>
<keyword evidence="4" id="KW-0647">Proteasome</keyword>
<dbReference type="GO" id="GO:0036503">
    <property type="term" value="P:ERAD pathway"/>
    <property type="evidence" value="ECO:0007669"/>
    <property type="project" value="TreeGrafter"/>
</dbReference>
<keyword evidence="3" id="KW-0677">Repeat</keyword>
<organism evidence="8 9">
    <name type="scientific">Smittium megazygosporum</name>
    <dbReference type="NCBI Taxonomy" id="133381"/>
    <lineage>
        <taxon>Eukaryota</taxon>
        <taxon>Fungi</taxon>
        <taxon>Fungi incertae sedis</taxon>
        <taxon>Zoopagomycota</taxon>
        <taxon>Kickxellomycotina</taxon>
        <taxon>Harpellomycetes</taxon>
        <taxon>Harpellales</taxon>
        <taxon>Legeriomycetaceae</taxon>
        <taxon>Smittium</taxon>
    </lineage>
</organism>
<dbReference type="GO" id="GO:0000502">
    <property type="term" value="C:proteasome complex"/>
    <property type="evidence" value="ECO:0007669"/>
    <property type="project" value="UniProtKB-KW"/>
</dbReference>
<dbReference type="InterPro" id="IPR055443">
    <property type="entry name" value="HEAT_ECM29"/>
</dbReference>
<dbReference type="InterPro" id="IPR024372">
    <property type="entry name" value="Ecm29_N"/>
</dbReference>
<dbReference type="Pfam" id="PF13001">
    <property type="entry name" value="ECM29_N"/>
    <property type="match status" value="2"/>
</dbReference>
<dbReference type="GO" id="GO:0005737">
    <property type="term" value="C:cytoplasm"/>
    <property type="evidence" value="ECO:0007669"/>
    <property type="project" value="UniProtKB-SubCell"/>
</dbReference>
<dbReference type="GO" id="GO:0005634">
    <property type="term" value="C:nucleus"/>
    <property type="evidence" value="ECO:0007669"/>
    <property type="project" value="TreeGrafter"/>
</dbReference>
<gene>
    <name evidence="8" type="ORF">BB560_001069</name>
</gene>
<feature type="domain" description="Proteasome component Ecm29 N-terminal" evidence="6">
    <location>
        <begin position="215"/>
        <end position="471"/>
    </location>
</feature>
<keyword evidence="2" id="KW-0963">Cytoplasm</keyword>
<dbReference type="InterPro" id="IPR011989">
    <property type="entry name" value="ARM-like"/>
</dbReference>
<sequence>MSESRDLELLETVELRFALSDSNQKLQTQTDNLLIPLINKLDSESHKVRSKVVYLLNHVLQLLKQNQEIVLPSQDILEVLLSSLNNPLKFNLSSIYLQKALERSEVSVQTDITFSLLNQIEKIPESHLLSIDGIIIQNLVEIGTEYEKQSFSFCLKNYEGSRHLLALARDFFLLNSNFLKKSSSSTTPPGLSEKIFSALTKNKSFKWTNDEKTFHSSKDVSNSASDFLKHTALPDFENTKFMESIYSMILGGFSEPKVYGERAPCSNNIILRLLKLLEKSKNATYMMGSWLKLIFESLFGPSSDDHIKREIALFMRWVFENAHHNQLKVAGPVLIQGIKKILGLTANSNDSQYVSTNVIIRSRVYGCWYVLTTRVPELFESDIETLKKLVFALESEERSIHTEIQEVLYSVGMCIFSNKSLDTSIVNEILFEFEKKIISSNSINLKLTILKLLTDGFLFSNLNSKAICILAAADDDHLVRQTAASSLKICDYILSKYTETSNATKFESEEPDFIRSISSVLPSIKNWLSLSLELVLTGSGYSPLKDQNQTETLLEKMIQSFSGSEIASQKPPVIKIKLPALEVLLEFLLKLVILYGFCEIASSENIYEDPIFDNIDKKWLEVNLDHLEETVKQSIIVLNEHGIDDTFRDPCPIVQLAIFVSLNRICCSDSDIYYIKILSVLTNIPLYFHKQPYSFSQSSVEKNSVFLVAKRSLLLHRVIPYINSEVFLPLFPTSGRLFDLCITSKSYEFLTYFSQSFASILMTLAHRVLQKPSDRPLYSNIYLSFNNACEFIYSSCDYISDCIHRFGTLDSENIQNFINDTAFHGISDDVCFLAHLTVVSYSLPRIITAFQIHSSQGLPQEKKQAYEKLLNNLNNLVLNMCSILASYKQLVESKKFQKSLQTSDFINSVCNMIYQNGIFGLFSSTFVKNKPILASNFRAVSLMKQITFDILTKTTNNFKQLNSFLYALQGMSMFDGDARLGNDLQENQQKVHAKTMNLLLELVQSKRNLFQKLQSQICISDTVPLLIFGWDLPKLKFAFFGSFYYSYSDIKSLFGSGPQERAKLLNEIIDDALPKISRLNISNQRIAAPLWVSSILTHCSDLNFIQNWLLRMHNLVSLLLLDRDENIQNISGKCLCLIYTMTIDPKIRSFMVQGITDVIGKKKRVLVDSTNFSTNSITFNEFIPDTPESSGTNTAQPATPANTPRNDSSQTNKASSDTLILFRSLLELSKSVKQPELFYPFASLSYKALPSSVIDESNSQVYRISSEFLQNISEISTSLMPKLFLMCFSTTLVLAKSANFIWANFYKSLPPNTMFLDSFKNVKLEQSSKVVYAGWQNIYSEVMKCVVSSEWATRQSACKALSALISSCEENEIEKESVVQMWSVSFRLLDDIKDSVRAEAANFANSLSSKTLQQLSISQEPNHKMAYEPNTDHDSELKEPKPVNKDNSLISSVVLLVMNQGIVSPKDVRKFSLSFISKLSDSPSIRPFAPELIIRLLNTLSANEDQAFNFVSQNASNWNIRNSELDTFRLDILKSSKTMSTIETLLGYISQDDMKNFIVKLKEIIVSGIGLPTRAGTARAIIKLATASPEYISPFIISLTKTVLSVIKKANPIERQIWASSIPLFSSIMSDNNFVKLCERVGALYLEEHKRINKDVKIVSLVYFGTFDNDSDISAKFKEAFQILTDSVTLPPHFKETYAKEIVDICVRSIDSRSWILMKQSILTLSDLAKLSPFYDGFDISLSSNDSKYKKIDFDKVSSFKEIESNALLKTRNLSTQDSEYIKTVFSTYQAVSQTVANRNWDGIESSIVCATSILVSSKPIILGMNGTTTIQYSSMQGFMQAHTPTVEQLISLLQTIRKMTSASIWNIKLASVKLTLDLYTYLLSPVFVNDVYDDDFINKVFPLIFVLANETLESSFLELKYPTMRFLSLKIGHFTLLLTKQKDIFSKNQFLSLKEFDTLVLSSESIVHQAKTDPDSFVSQEANKIISLMNNFKPVRKL</sequence>
<proteinExistence type="predicted"/>
<dbReference type="EMBL" id="MBFS01000125">
    <property type="protein sequence ID" value="PVV04428.1"/>
    <property type="molecule type" value="Genomic_DNA"/>
</dbReference>
<accession>A0A2T9ZIM9</accession>
<dbReference type="GO" id="GO:0043248">
    <property type="term" value="P:proteasome assembly"/>
    <property type="evidence" value="ECO:0007669"/>
    <property type="project" value="InterPro"/>
</dbReference>
<dbReference type="Pfam" id="PF24492">
    <property type="entry name" value="HEAT_ECM29"/>
    <property type="match status" value="1"/>
</dbReference>
<evidence type="ECO:0000256" key="2">
    <source>
        <dbReference type="ARBA" id="ARBA00022490"/>
    </source>
</evidence>
<evidence type="ECO:0000256" key="3">
    <source>
        <dbReference type="ARBA" id="ARBA00022737"/>
    </source>
</evidence>
<dbReference type="GO" id="GO:0060090">
    <property type="term" value="F:molecular adaptor activity"/>
    <property type="evidence" value="ECO:0007669"/>
    <property type="project" value="InterPro"/>
</dbReference>
<comment type="subcellular location">
    <subcellularLocation>
        <location evidence="1">Cytoplasm</location>
    </subcellularLocation>
</comment>
<evidence type="ECO:0000256" key="1">
    <source>
        <dbReference type="ARBA" id="ARBA00004496"/>
    </source>
</evidence>
<dbReference type="PANTHER" id="PTHR23346:SF19">
    <property type="entry name" value="PROTEASOME ADAPTER AND SCAFFOLD PROTEIN ECM29"/>
    <property type="match status" value="1"/>
</dbReference>
<dbReference type="SUPFAM" id="SSF48371">
    <property type="entry name" value="ARM repeat"/>
    <property type="match status" value="1"/>
</dbReference>
<evidence type="ECO:0000259" key="7">
    <source>
        <dbReference type="Pfam" id="PF24492"/>
    </source>
</evidence>
<name>A0A2T9ZIM9_9FUNG</name>